<name>A0A2P2PZL6_RHIMU</name>
<accession>A0A2P2PZL6</accession>
<sequence>MLIPHQQCSCCSRSVGVILWMEKEIHGLVARERSPGHEL</sequence>
<dbReference type="AlphaFoldDB" id="A0A2P2PZL6"/>
<protein>
    <submittedName>
        <fullName evidence="1">Uncharacterized protein</fullName>
    </submittedName>
</protein>
<reference evidence="1" key="1">
    <citation type="submission" date="2018-02" db="EMBL/GenBank/DDBJ databases">
        <title>Rhizophora mucronata_Transcriptome.</title>
        <authorList>
            <person name="Meera S.P."/>
            <person name="Sreeshan A."/>
            <person name="Augustine A."/>
        </authorList>
    </citation>
    <scope>NUCLEOTIDE SEQUENCE</scope>
    <source>
        <tissue evidence="1">Leaf</tissue>
    </source>
</reference>
<proteinExistence type="predicted"/>
<dbReference type="EMBL" id="GGEC01079629">
    <property type="protein sequence ID" value="MBX60113.1"/>
    <property type="molecule type" value="Transcribed_RNA"/>
</dbReference>
<organism evidence="1">
    <name type="scientific">Rhizophora mucronata</name>
    <name type="common">Asiatic mangrove</name>
    <dbReference type="NCBI Taxonomy" id="61149"/>
    <lineage>
        <taxon>Eukaryota</taxon>
        <taxon>Viridiplantae</taxon>
        <taxon>Streptophyta</taxon>
        <taxon>Embryophyta</taxon>
        <taxon>Tracheophyta</taxon>
        <taxon>Spermatophyta</taxon>
        <taxon>Magnoliopsida</taxon>
        <taxon>eudicotyledons</taxon>
        <taxon>Gunneridae</taxon>
        <taxon>Pentapetalae</taxon>
        <taxon>rosids</taxon>
        <taxon>fabids</taxon>
        <taxon>Malpighiales</taxon>
        <taxon>Rhizophoraceae</taxon>
        <taxon>Rhizophora</taxon>
    </lineage>
</organism>
<evidence type="ECO:0000313" key="1">
    <source>
        <dbReference type="EMBL" id="MBX60113.1"/>
    </source>
</evidence>